<dbReference type="InParanoid" id="A0BAS8"/>
<evidence type="ECO:0000313" key="2">
    <source>
        <dbReference type="Proteomes" id="UP000000600"/>
    </source>
</evidence>
<dbReference type="EMBL" id="CT867985">
    <property type="protein sequence ID" value="CAK55645.1"/>
    <property type="molecule type" value="Genomic_DNA"/>
</dbReference>
<dbReference type="Proteomes" id="UP000000600">
    <property type="component" value="Unassembled WGS sequence"/>
</dbReference>
<gene>
    <name evidence="1" type="ORF">GSPATT00000080001</name>
</gene>
<dbReference type="AlphaFoldDB" id="A0BAS8"/>
<reference evidence="1 2" key="1">
    <citation type="journal article" date="2006" name="Nature">
        <title>Global trends of whole-genome duplications revealed by the ciliate Paramecium tetraurelia.</title>
        <authorList>
            <consortium name="Genoscope"/>
            <person name="Aury J.-M."/>
            <person name="Jaillon O."/>
            <person name="Duret L."/>
            <person name="Noel B."/>
            <person name="Jubin C."/>
            <person name="Porcel B.M."/>
            <person name="Segurens B."/>
            <person name="Daubin V."/>
            <person name="Anthouard V."/>
            <person name="Aiach N."/>
            <person name="Arnaiz O."/>
            <person name="Billaut A."/>
            <person name="Beisson J."/>
            <person name="Blanc I."/>
            <person name="Bouhouche K."/>
            <person name="Camara F."/>
            <person name="Duharcourt S."/>
            <person name="Guigo R."/>
            <person name="Gogendeau D."/>
            <person name="Katinka M."/>
            <person name="Keller A.-M."/>
            <person name="Kissmehl R."/>
            <person name="Klotz C."/>
            <person name="Koll F."/>
            <person name="Le Moue A."/>
            <person name="Lepere C."/>
            <person name="Malinsky S."/>
            <person name="Nowacki M."/>
            <person name="Nowak J.K."/>
            <person name="Plattner H."/>
            <person name="Poulain J."/>
            <person name="Ruiz F."/>
            <person name="Serrano V."/>
            <person name="Zagulski M."/>
            <person name="Dessen P."/>
            <person name="Betermier M."/>
            <person name="Weissenbach J."/>
            <person name="Scarpelli C."/>
            <person name="Schachter V."/>
            <person name="Sperling L."/>
            <person name="Meyer E."/>
            <person name="Cohen J."/>
            <person name="Wincker P."/>
        </authorList>
    </citation>
    <scope>NUCLEOTIDE SEQUENCE [LARGE SCALE GENOMIC DNA]</scope>
    <source>
        <strain evidence="1 2">Stock d4-2</strain>
    </source>
</reference>
<protein>
    <submittedName>
        <fullName evidence="1">Uncharacterized protein</fullName>
    </submittedName>
</protein>
<evidence type="ECO:0000313" key="1">
    <source>
        <dbReference type="EMBL" id="CAK55645.1"/>
    </source>
</evidence>
<organism evidence="1 2">
    <name type="scientific">Paramecium tetraurelia</name>
    <dbReference type="NCBI Taxonomy" id="5888"/>
    <lineage>
        <taxon>Eukaryota</taxon>
        <taxon>Sar</taxon>
        <taxon>Alveolata</taxon>
        <taxon>Ciliophora</taxon>
        <taxon>Intramacronucleata</taxon>
        <taxon>Oligohymenophorea</taxon>
        <taxon>Peniculida</taxon>
        <taxon>Parameciidae</taxon>
        <taxon>Paramecium</taxon>
    </lineage>
</organism>
<proteinExistence type="predicted"/>
<name>A0BAS8_PARTE</name>
<sequence>MGNLDTYDEFSKWKIGSTLKIQQVQIRNTDLLNLSV</sequence>
<dbReference type="HOGENOM" id="CLU_3360805_0_0_1"/>
<keyword evidence="2" id="KW-1185">Reference proteome</keyword>
<dbReference type="RefSeq" id="XP_052287108.1">
    <property type="nucleotide sequence ID" value="XM_052431202.1"/>
</dbReference>
<accession>A0BAS8</accession>
<dbReference type="GeneID" id="76803697"/>